<name>A0ABX1JHL2_9PSEU</name>
<proteinExistence type="predicted"/>
<reference evidence="3 4" key="1">
    <citation type="submission" date="2020-04" db="EMBL/GenBank/DDBJ databases">
        <title>Novel species.</title>
        <authorList>
            <person name="Teo W.F.A."/>
            <person name="Lipun K."/>
            <person name="Srisuk N."/>
            <person name="Duangmal K."/>
        </authorList>
    </citation>
    <scope>NUCLEOTIDE SEQUENCE [LARGE SCALE GENOMIC DNA]</scope>
    <source>
        <strain evidence="3 4">K13G38</strain>
    </source>
</reference>
<dbReference type="InterPro" id="IPR018961">
    <property type="entry name" value="DnaJ_homolog_subfam-C_membr-28"/>
</dbReference>
<organism evidence="3 4">
    <name type="scientific">Amycolatopsis acididurans</name>
    <dbReference type="NCBI Taxonomy" id="2724524"/>
    <lineage>
        <taxon>Bacteria</taxon>
        <taxon>Bacillati</taxon>
        <taxon>Actinomycetota</taxon>
        <taxon>Actinomycetes</taxon>
        <taxon>Pseudonocardiales</taxon>
        <taxon>Pseudonocardiaceae</taxon>
        <taxon>Amycolatopsis</taxon>
    </lineage>
</organism>
<evidence type="ECO:0000259" key="2">
    <source>
        <dbReference type="Pfam" id="PF09350"/>
    </source>
</evidence>
<dbReference type="Proteomes" id="UP000715441">
    <property type="component" value="Unassembled WGS sequence"/>
</dbReference>
<protein>
    <submittedName>
        <fullName evidence="3">DUF1992 domain-containing protein</fullName>
    </submittedName>
</protein>
<dbReference type="RefSeq" id="WP_168523953.1">
    <property type="nucleotide sequence ID" value="NZ_JAAXLS010000089.1"/>
</dbReference>
<gene>
    <name evidence="3" type="ORF">HFP15_41305</name>
</gene>
<dbReference type="EMBL" id="JAAXLS010000089">
    <property type="protein sequence ID" value="NKQ59295.1"/>
    <property type="molecule type" value="Genomic_DNA"/>
</dbReference>
<feature type="region of interest" description="Disordered" evidence="1">
    <location>
        <begin position="131"/>
        <end position="156"/>
    </location>
</feature>
<comment type="caution">
    <text evidence="3">The sequence shown here is derived from an EMBL/GenBank/DDBJ whole genome shotgun (WGS) entry which is preliminary data.</text>
</comment>
<evidence type="ECO:0000313" key="4">
    <source>
        <dbReference type="Proteomes" id="UP000715441"/>
    </source>
</evidence>
<accession>A0ABX1JHL2</accession>
<evidence type="ECO:0000256" key="1">
    <source>
        <dbReference type="SAM" id="MobiDB-lite"/>
    </source>
</evidence>
<keyword evidence="4" id="KW-1185">Reference proteome</keyword>
<feature type="domain" description="DnaJ homologue subfamily C member 28 conserved" evidence="2">
    <location>
        <begin position="14"/>
        <end position="84"/>
    </location>
</feature>
<evidence type="ECO:0000313" key="3">
    <source>
        <dbReference type="EMBL" id="NKQ59295.1"/>
    </source>
</evidence>
<dbReference type="Pfam" id="PF09350">
    <property type="entry name" value="DJC28_CD"/>
    <property type="match status" value="1"/>
</dbReference>
<sequence length="156" mass="18010">MTERKPSGISFESWVDKQIREAAERGAFDDLPGAGRPLPGLRRPHDEMWWIKDKMRREGLSSDALLPESLRLRKEIERLPETVRALPTEQAVREVVSDLNRRIADWLRAPQPGPRVYVGPVRADEVVAGWRANRPASPSPEPPAEPPRRRRWWRRG</sequence>